<dbReference type="InterPro" id="IPR003325">
    <property type="entry name" value="TerD"/>
</dbReference>
<sequence>MKNTIYLRRKHKVIIQAGQDHLPDAYLATSLKNLESLGYTFSIKLIEQVRTLSLDDFAGFYNQLIKDIMKMVGAHVHYQPMYPNFPQQVMEAEESALYINAIIHYLTHLFPKTEVKERLPLLDRVDLKVIDLGSDQEFNEMVKHLLSANTSISDTDKGDIEWAIAHSDDVQSLLPPEIPLKENVGFVVGVLLKYEKASMVPLSPYFKTATDVLRLETALSDGDVSLASNTKFKKFKRSERRLMLGLLEQCPHITEDMLRHKNRWIRLGEILHPGEYKNQFHKCREAFDVLRNNKAFKTFGSEVETALLHKNMSKAISLLKTRPGEFARRLDHLLRTVSDPQVVITPFAEVADRVSTPILLQVLAHFAHRHEYPDTRIFFPKGNVAKVMGIKNKLPALDREVCLSMIHICQATLTKRFSALPSLGNVFIDKRLKNFVVPFSLRSASKARRTLVRGSQLDIPEGNTIRFFTWWKEGKVNGIETGDVDIDLSAVIYDDKWWYKEHISFTNLKSAAYNACHSGDIVSAPDGACEFIDVDIPSALRHGARYVIMSLHSYSKHPFSALPECFAGWMIRQHPNSGEVFEPATVQEKVDLAADTQICIPAVIDLKERKVIWADLALKRHPDFYNTVEGNQRGMVLMGKAITTLIKPNLYDLFQLHGIARGVLVEEKRGADTVFAVQEGITPFDMEKIMAEFLV</sequence>
<protein>
    <submittedName>
        <fullName evidence="1">TerD family protein</fullName>
    </submittedName>
</protein>
<organism evidence="1 2">
    <name type="scientific">Laceyella putida</name>
    <dbReference type="NCBI Taxonomy" id="110101"/>
    <lineage>
        <taxon>Bacteria</taxon>
        <taxon>Bacillati</taxon>
        <taxon>Bacillota</taxon>
        <taxon>Bacilli</taxon>
        <taxon>Bacillales</taxon>
        <taxon>Thermoactinomycetaceae</taxon>
        <taxon>Laceyella</taxon>
    </lineage>
</organism>
<reference evidence="2" key="1">
    <citation type="journal article" date="2019" name="Int. J. Syst. Evol. Microbiol.">
        <title>The Global Catalogue of Microorganisms (GCM) 10K type strain sequencing project: providing services to taxonomists for standard genome sequencing and annotation.</title>
        <authorList>
            <consortium name="The Broad Institute Genomics Platform"/>
            <consortium name="The Broad Institute Genome Sequencing Center for Infectious Disease"/>
            <person name="Wu L."/>
            <person name="Ma J."/>
        </authorList>
    </citation>
    <scope>NUCLEOTIDE SEQUENCE [LARGE SCALE GENOMIC DNA]</scope>
    <source>
        <strain evidence="2">CGMCC 1.12942</strain>
    </source>
</reference>
<dbReference type="EMBL" id="JBHTBW010000019">
    <property type="protein sequence ID" value="MFC7440986.1"/>
    <property type="molecule type" value="Genomic_DNA"/>
</dbReference>
<dbReference type="CDD" id="cd06974">
    <property type="entry name" value="TerD_like"/>
    <property type="match status" value="1"/>
</dbReference>
<accession>A0ABW2RJ23</accession>
<comment type="caution">
    <text evidence="1">The sequence shown here is derived from an EMBL/GenBank/DDBJ whole genome shotgun (WGS) entry which is preliminary data.</text>
</comment>
<dbReference type="InterPro" id="IPR051324">
    <property type="entry name" value="Stress/Tellurium_Resist"/>
</dbReference>
<dbReference type="PANTHER" id="PTHR32097">
    <property type="entry name" value="CAMP-BINDING PROTEIN 1-RELATED"/>
    <property type="match status" value="1"/>
</dbReference>
<dbReference type="Proteomes" id="UP001596500">
    <property type="component" value="Unassembled WGS sequence"/>
</dbReference>
<dbReference type="Gene3D" id="2.60.60.30">
    <property type="entry name" value="sav2460 like domains"/>
    <property type="match status" value="1"/>
</dbReference>
<dbReference type="PANTHER" id="PTHR32097:SF18">
    <property type="entry name" value="RING-TYPE DOMAIN-CONTAINING PROTEIN"/>
    <property type="match status" value="1"/>
</dbReference>
<dbReference type="RefSeq" id="WP_379864264.1">
    <property type="nucleotide sequence ID" value="NZ_JBHTBW010000019.1"/>
</dbReference>
<evidence type="ECO:0000313" key="2">
    <source>
        <dbReference type="Proteomes" id="UP001596500"/>
    </source>
</evidence>
<name>A0ABW2RJ23_9BACL</name>
<evidence type="ECO:0000313" key="1">
    <source>
        <dbReference type="EMBL" id="MFC7440986.1"/>
    </source>
</evidence>
<proteinExistence type="predicted"/>
<gene>
    <name evidence="1" type="ORF">ACFQNG_07440</name>
</gene>
<keyword evidence="2" id="KW-1185">Reference proteome</keyword>